<dbReference type="Gene3D" id="6.10.10.120">
    <property type="entry name" value="Antitoxin ParD1-like"/>
    <property type="match status" value="1"/>
</dbReference>
<evidence type="ECO:0000313" key="3">
    <source>
        <dbReference type="EMBL" id="XBT93953.1"/>
    </source>
</evidence>
<dbReference type="CDD" id="cd22231">
    <property type="entry name" value="RHH_NikR_HicB-like"/>
    <property type="match status" value="1"/>
</dbReference>
<name>A0AAU7RUY2_9HYPH</name>
<dbReference type="EMBL" id="CP157960">
    <property type="protein sequence ID" value="XBT93953.1"/>
    <property type="molecule type" value="Genomic_DNA"/>
</dbReference>
<dbReference type="InterPro" id="IPR038296">
    <property type="entry name" value="ParD_sf"/>
</dbReference>
<evidence type="ECO:0000256" key="1">
    <source>
        <dbReference type="ARBA" id="ARBA00008580"/>
    </source>
</evidence>
<protein>
    <submittedName>
        <fullName evidence="3">Type II toxin-antitoxin system ParD family antitoxin</fullName>
    </submittedName>
</protein>
<dbReference type="RefSeq" id="WP_349958078.1">
    <property type="nucleotide sequence ID" value="NZ_CP157960.1"/>
</dbReference>
<organism evidence="3">
    <name type="scientific">Rhizobium sp. ZPR3</name>
    <dbReference type="NCBI Taxonomy" id="3158967"/>
    <lineage>
        <taxon>Bacteria</taxon>
        <taxon>Pseudomonadati</taxon>
        <taxon>Pseudomonadota</taxon>
        <taxon>Alphaproteobacteria</taxon>
        <taxon>Hyphomicrobiales</taxon>
        <taxon>Rhizobiaceae</taxon>
        <taxon>Rhizobium/Agrobacterium group</taxon>
        <taxon>Rhizobium</taxon>
    </lineage>
</organism>
<dbReference type="InterPro" id="IPR022789">
    <property type="entry name" value="ParD"/>
</dbReference>
<reference evidence="3" key="1">
    <citation type="submission" date="2024-06" db="EMBL/GenBank/DDBJ databases">
        <authorList>
            <person name="Li T."/>
            <person name="Gao R."/>
        </authorList>
    </citation>
    <scope>NUCLEOTIDE SEQUENCE</scope>
    <source>
        <strain evidence="3">ZPR3</strain>
    </source>
</reference>
<dbReference type="Pfam" id="PF03693">
    <property type="entry name" value="ParD_antitoxin"/>
    <property type="match status" value="1"/>
</dbReference>
<dbReference type="AlphaFoldDB" id="A0AAU7RUY2"/>
<dbReference type="PANTHER" id="PTHR36582:SF2">
    <property type="entry name" value="ANTITOXIN PARD"/>
    <property type="match status" value="1"/>
</dbReference>
<dbReference type="GO" id="GO:0006355">
    <property type="term" value="P:regulation of DNA-templated transcription"/>
    <property type="evidence" value="ECO:0007669"/>
    <property type="project" value="InterPro"/>
</dbReference>
<gene>
    <name evidence="3" type="ORF">ABM479_05690</name>
</gene>
<dbReference type="InterPro" id="IPR010985">
    <property type="entry name" value="Ribbon_hlx_hlx"/>
</dbReference>
<dbReference type="NCBIfam" id="TIGR02606">
    <property type="entry name" value="antidote_CC2985"/>
    <property type="match status" value="1"/>
</dbReference>
<comment type="similarity">
    <text evidence="1">Belongs to the ParD antitoxin family.</text>
</comment>
<evidence type="ECO:0000256" key="2">
    <source>
        <dbReference type="ARBA" id="ARBA00022649"/>
    </source>
</evidence>
<dbReference type="SUPFAM" id="SSF47598">
    <property type="entry name" value="Ribbon-helix-helix"/>
    <property type="match status" value="1"/>
</dbReference>
<dbReference type="PANTHER" id="PTHR36582">
    <property type="entry name" value="ANTITOXIN PARD"/>
    <property type="match status" value="1"/>
</dbReference>
<sequence length="95" mass="10797">MKPLGQMTVSLTGELEQFVREQVRTGAFASSSEYIRDLVRERYNQQRDRAEKLKALDEALARGIADAEAGRTMPLDVAFKRLRDELGLPEQSSRK</sequence>
<keyword evidence="2" id="KW-1277">Toxin-antitoxin system</keyword>
<proteinExistence type="inferred from homology"/>
<accession>A0AAU7RUY2</accession>